<dbReference type="InterPro" id="IPR027417">
    <property type="entry name" value="P-loop_NTPase"/>
</dbReference>
<dbReference type="Gene3D" id="3.40.50.300">
    <property type="entry name" value="P-loop containing nucleotide triphosphate hydrolases"/>
    <property type="match status" value="1"/>
</dbReference>
<feature type="binding site" evidence="11">
    <location>
        <position position="144"/>
    </location>
    <ligand>
        <name>substrate</name>
    </ligand>
</feature>
<keyword evidence="7 11" id="KW-0418">Kinase</keyword>
<evidence type="ECO:0000313" key="13">
    <source>
        <dbReference type="Proteomes" id="UP000318081"/>
    </source>
</evidence>
<keyword evidence="11" id="KW-0963">Cytoplasm</keyword>
<keyword evidence="13" id="KW-1185">Reference proteome</keyword>
<comment type="catalytic activity">
    <reaction evidence="10 11">
        <text>shikimate + ATP = 3-phosphoshikimate + ADP + H(+)</text>
        <dbReference type="Rhea" id="RHEA:13121"/>
        <dbReference type="ChEBI" id="CHEBI:15378"/>
        <dbReference type="ChEBI" id="CHEBI:30616"/>
        <dbReference type="ChEBI" id="CHEBI:36208"/>
        <dbReference type="ChEBI" id="CHEBI:145989"/>
        <dbReference type="ChEBI" id="CHEBI:456216"/>
        <dbReference type="EC" id="2.7.1.71"/>
    </reaction>
</comment>
<feature type="binding site" evidence="11">
    <location>
        <begin position="13"/>
        <end position="18"/>
    </location>
    <ligand>
        <name>ATP</name>
        <dbReference type="ChEBI" id="CHEBI:30616"/>
    </ligand>
</feature>
<proteinExistence type="inferred from homology"/>
<dbReference type="PRINTS" id="PR01100">
    <property type="entry name" value="SHIKIMTKNASE"/>
</dbReference>
<feature type="binding site" evidence="11">
    <location>
        <position position="83"/>
    </location>
    <ligand>
        <name>substrate</name>
    </ligand>
</feature>
<comment type="subunit">
    <text evidence="11">Monomer.</text>
</comment>
<feature type="binding site" evidence="11">
    <location>
        <position position="125"/>
    </location>
    <ligand>
        <name>ATP</name>
        <dbReference type="ChEBI" id="CHEBI:30616"/>
    </ligand>
</feature>
<comment type="similarity">
    <text evidence="2 11">Belongs to the shikimate kinase family.</text>
</comment>
<dbReference type="HAMAP" id="MF_00109">
    <property type="entry name" value="Shikimate_kinase"/>
    <property type="match status" value="1"/>
</dbReference>
<keyword evidence="11" id="KW-0479">Metal-binding</keyword>
<comment type="cofactor">
    <cofactor evidence="11">
        <name>Mg(2+)</name>
        <dbReference type="ChEBI" id="CHEBI:18420"/>
    </cofactor>
    <text evidence="11">Binds 1 Mg(2+) ion per subunit.</text>
</comment>
<sequence length="188" mass="20707">MTTDRIYLTGYRGTGKTTVGRLISAELATECIDLDHVIEQAAGKTIREIFAEGGEDLFRDWESRCLRQVAADRSQGRVISLGGGAILREQNRDVIRQTGVCIWLTASPEVIAGRLAADQTTGQRRPALTELSPVDEIRELLARREPLYRQVADLTLVGDAKSPEQLARDAVQWLGQHGGQGVTPQRND</sequence>
<keyword evidence="5 11" id="KW-0808">Transferase</keyword>
<feature type="binding site" evidence="11">
    <location>
        <position position="17"/>
    </location>
    <ligand>
        <name>Mg(2+)</name>
        <dbReference type="ChEBI" id="CHEBI:18420"/>
    </ligand>
</feature>
<comment type="caution">
    <text evidence="11">Lacks conserved residue(s) required for the propagation of feature annotation.</text>
</comment>
<evidence type="ECO:0000256" key="5">
    <source>
        <dbReference type="ARBA" id="ARBA00022679"/>
    </source>
</evidence>
<dbReference type="EC" id="2.7.1.71" evidence="3 11"/>
<dbReference type="EMBL" id="CP036432">
    <property type="protein sequence ID" value="QDV84239.1"/>
    <property type="molecule type" value="Genomic_DNA"/>
</dbReference>
<keyword evidence="11" id="KW-0460">Magnesium</keyword>
<gene>
    <name evidence="12" type="primary">aroL</name>
    <name evidence="11" type="synonym">aroK</name>
    <name evidence="12" type="ORF">TBK1r_31840</name>
</gene>
<evidence type="ECO:0000256" key="6">
    <source>
        <dbReference type="ARBA" id="ARBA00022741"/>
    </source>
</evidence>
<evidence type="ECO:0000256" key="1">
    <source>
        <dbReference type="ARBA" id="ARBA00004842"/>
    </source>
</evidence>
<evidence type="ECO:0000256" key="4">
    <source>
        <dbReference type="ARBA" id="ARBA00022605"/>
    </source>
</evidence>
<evidence type="ECO:0000313" key="12">
    <source>
        <dbReference type="EMBL" id="QDV84239.1"/>
    </source>
</evidence>
<feature type="binding site" evidence="11">
    <location>
        <position position="59"/>
    </location>
    <ligand>
        <name>substrate</name>
    </ligand>
</feature>
<organism evidence="12 13">
    <name type="scientific">Stieleria magnilauensis</name>
    <dbReference type="NCBI Taxonomy" id="2527963"/>
    <lineage>
        <taxon>Bacteria</taxon>
        <taxon>Pseudomonadati</taxon>
        <taxon>Planctomycetota</taxon>
        <taxon>Planctomycetia</taxon>
        <taxon>Pirellulales</taxon>
        <taxon>Pirellulaceae</taxon>
        <taxon>Stieleria</taxon>
    </lineage>
</organism>
<evidence type="ECO:0000256" key="11">
    <source>
        <dbReference type="HAMAP-Rule" id="MF_00109"/>
    </source>
</evidence>
<dbReference type="PANTHER" id="PTHR21087">
    <property type="entry name" value="SHIKIMATE KINASE"/>
    <property type="match status" value="1"/>
</dbReference>
<dbReference type="PANTHER" id="PTHR21087:SF16">
    <property type="entry name" value="SHIKIMATE KINASE 1, CHLOROPLASTIC"/>
    <property type="match status" value="1"/>
</dbReference>
<comment type="subcellular location">
    <subcellularLocation>
        <location evidence="11">Cytoplasm</location>
    </subcellularLocation>
</comment>
<dbReference type="SUPFAM" id="SSF52540">
    <property type="entry name" value="P-loop containing nucleoside triphosphate hydrolases"/>
    <property type="match status" value="1"/>
</dbReference>
<name>A0ABX5XQG3_9BACT</name>
<accession>A0ABX5XQG3</accession>
<reference evidence="12 13" key="1">
    <citation type="submission" date="2019-02" db="EMBL/GenBank/DDBJ databases">
        <title>Deep-cultivation of Planctomycetes and their phenomic and genomic characterization uncovers novel biology.</title>
        <authorList>
            <person name="Wiegand S."/>
            <person name="Jogler M."/>
            <person name="Boedeker C."/>
            <person name="Pinto D."/>
            <person name="Vollmers J."/>
            <person name="Rivas-Marin E."/>
            <person name="Kohn T."/>
            <person name="Peeters S.H."/>
            <person name="Heuer A."/>
            <person name="Rast P."/>
            <person name="Oberbeckmann S."/>
            <person name="Bunk B."/>
            <person name="Jeske O."/>
            <person name="Meyerdierks A."/>
            <person name="Storesund J.E."/>
            <person name="Kallscheuer N."/>
            <person name="Luecker S."/>
            <person name="Lage O.M."/>
            <person name="Pohl T."/>
            <person name="Merkel B.J."/>
            <person name="Hornburger P."/>
            <person name="Mueller R.-W."/>
            <person name="Bruemmer F."/>
            <person name="Labrenz M."/>
            <person name="Spormann A.M."/>
            <person name="Op den Camp H."/>
            <person name="Overmann J."/>
            <person name="Amann R."/>
            <person name="Jetten M.S.M."/>
            <person name="Mascher T."/>
            <person name="Medema M.H."/>
            <person name="Devos D.P."/>
            <person name="Kaster A.-K."/>
            <person name="Ovreas L."/>
            <person name="Rohde M."/>
            <person name="Galperin M.Y."/>
            <person name="Jogler C."/>
        </authorList>
    </citation>
    <scope>NUCLEOTIDE SEQUENCE [LARGE SCALE GENOMIC DNA]</scope>
    <source>
        <strain evidence="12 13">TBK1r</strain>
    </source>
</reference>
<dbReference type="CDD" id="cd00464">
    <property type="entry name" value="SK"/>
    <property type="match status" value="1"/>
</dbReference>
<dbReference type="Proteomes" id="UP000318081">
    <property type="component" value="Chromosome"/>
</dbReference>
<keyword evidence="6 11" id="KW-0547">Nucleotide-binding</keyword>
<evidence type="ECO:0000256" key="7">
    <source>
        <dbReference type="ARBA" id="ARBA00022777"/>
    </source>
</evidence>
<evidence type="ECO:0000256" key="10">
    <source>
        <dbReference type="ARBA" id="ARBA00048567"/>
    </source>
</evidence>
<dbReference type="RefSeq" id="WP_145212228.1">
    <property type="nucleotide sequence ID" value="NZ_CP036432.1"/>
</dbReference>
<dbReference type="InterPro" id="IPR031322">
    <property type="entry name" value="Shikimate/glucono_kinase"/>
</dbReference>
<evidence type="ECO:0000256" key="9">
    <source>
        <dbReference type="ARBA" id="ARBA00023141"/>
    </source>
</evidence>
<keyword evidence="8 11" id="KW-0067">ATP-binding</keyword>
<feature type="binding site" evidence="11">
    <location>
        <position position="35"/>
    </location>
    <ligand>
        <name>substrate</name>
    </ligand>
</feature>
<dbReference type="InterPro" id="IPR023000">
    <property type="entry name" value="Shikimate_kinase_CS"/>
</dbReference>
<comment type="function">
    <text evidence="11">Catalyzes the specific phosphorylation of the 3-hydroxyl group of shikimic acid using ATP as a cosubstrate.</text>
</comment>
<evidence type="ECO:0000256" key="2">
    <source>
        <dbReference type="ARBA" id="ARBA00006997"/>
    </source>
</evidence>
<dbReference type="PROSITE" id="PS01128">
    <property type="entry name" value="SHIKIMATE_KINASE"/>
    <property type="match status" value="1"/>
</dbReference>
<keyword evidence="9 11" id="KW-0057">Aromatic amino acid biosynthesis</keyword>
<comment type="pathway">
    <text evidence="1 11">Metabolic intermediate biosynthesis; chorismate biosynthesis; chorismate from D-erythrose 4-phosphate and phosphoenolpyruvate: step 5/7.</text>
</comment>
<evidence type="ECO:0000256" key="3">
    <source>
        <dbReference type="ARBA" id="ARBA00012154"/>
    </source>
</evidence>
<dbReference type="InterPro" id="IPR000623">
    <property type="entry name" value="Shikimate_kinase/TSH1"/>
</dbReference>
<dbReference type="GO" id="GO:0004765">
    <property type="term" value="F:shikimate kinase activity"/>
    <property type="evidence" value="ECO:0007669"/>
    <property type="project" value="UniProtKB-EC"/>
</dbReference>
<protein>
    <recommendedName>
        <fullName evidence="3 11">Shikimate kinase</fullName>
        <shortName evidence="11">SK</shortName>
        <ecNumber evidence="3 11">2.7.1.71</ecNumber>
    </recommendedName>
</protein>
<keyword evidence="4 11" id="KW-0028">Amino-acid biosynthesis</keyword>
<dbReference type="Pfam" id="PF01202">
    <property type="entry name" value="SKI"/>
    <property type="match status" value="1"/>
</dbReference>
<evidence type="ECO:0000256" key="8">
    <source>
        <dbReference type="ARBA" id="ARBA00022840"/>
    </source>
</evidence>